<dbReference type="InterPro" id="IPR027424">
    <property type="entry name" value="Glucose_Oxidase_domain_2"/>
</dbReference>
<dbReference type="InterPro" id="IPR036188">
    <property type="entry name" value="FAD/NAD-bd_sf"/>
</dbReference>
<feature type="region of interest" description="Disordered" evidence="6">
    <location>
        <begin position="481"/>
        <end position="506"/>
    </location>
</feature>
<keyword evidence="10" id="KW-1185">Reference proteome</keyword>
<evidence type="ECO:0000256" key="6">
    <source>
        <dbReference type="SAM" id="MobiDB-lite"/>
    </source>
</evidence>
<sequence>MTIDELKNSRLCVIQTNIMNGRRQSTSTAFLKPAIGRRNVFVITEALVSKILIHKKKAYGIRYLKYGRTYTVRARREVIISGGTFESAKLLQLSGIGSKKVLQKLNVRPNVFLQVGENFQDHILMLVDIKANVPRNFFKSSGLWANNGALLNMFIDFVKQKHKWTEIQFFIYNNLIEETPSSSDVQAGRFPERKPSYLKPRKETTLGIFLSHPKSRGVVIARSIRYVQKIFRDSSVMRKVGSRLITRPPVAFGQESVEQCYTSTKIDSDEFWKCVLRQQFASEFKKIKGLRVVDAPVLPEVSSGNPIGPAIMIRERAADFIKKCKQARELLKDNWYYKKLYKIGLWHRRSSSCRCFGNARIGSGAGGATVAARLSEVPEVTVCLFEAGVKDTQGPHASVVQIPRLWSGLYPGDYTWNTTTVPQQNLNGRVGGSTSHNAMIFFRGFKADYDHWEEIGAKGWNYKNVLPYFLKSENMTIDELKESPHPKSKGTIKARSNNPADTPLIDPQYLSHKDDLEILLKGIRFLQLQLKNSAAMRKVGARLVPRIGWFNQESGKECYTTTKEDSDEFWTCVIRQQLSVGLHPVRSCPIGASKDRRAVVDPHLRVYGIEGLRVVDASVMPEISSGNTMAPTIMIGEYAADIIKRDQGLEKHYRGK</sequence>
<reference evidence="9 10" key="1">
    <citation type="submission" date="2022-12" db="EMBL/GenBank/DDBJ databases">
        <title>Chromosome-level genome of Tegillarca granosa.</title>
        <authorList>
            <person name="Kim J."/>
        </authorList>
    </citation>
    <scope>NUCLEOTIDE SEQUENCE [LARGE SCALE GENOMIC DNA]</scope>
    <source>
        <strain evidence="9">Teg-2019</strain>
        <tissue evidence="9">Adductor muscle</tissue>
    </source>
</reference>
<comment type="cofactor">
    <cofactor evidence="1">
        <name>FAD</name>
        <dbReference type="ChEBI" id="CHEBI:57692"/>
    </cofactor>
</comment>
<dbReference type="Proteomes" id="UP001217089">
    <property type="component" value="Unassembled WGS sequence"/>
</dbReference>
<dbReference type="Gene3D" id="3.30.560.10">
    <property type="entry name" value="Glucose Oxidase, domain 3"/>
    <property type="match status" value="3"/>
</dbReference>
<evidence type="ECO:0000256" key="1">
    <source>
        <dbReference type="ARBA" id="ARBA00001974"/>
    </source>
</evidence>
<evidence type="ECO:0000259" key="7">
    <source>
        <dbReference type="Pfam" id="PF00732"/>
    </source>
</evidence>
<dbReference type="InterPro" id="IPR012132">
    <property type="entry name" value="GMC_OxRdtase"/>
</dbReference>
<keyword evidence="5" id="KW-0560">Oxidoreductase</keyword>
<evidence type="ECO:0000256" key="4">
    <source>
        <dbReference type="ARBA" id="ARBA00022827"/>
    </source>
</evidence>
<comment type="caution">
    <text evidence="9">The sequence shown here is derived from an EMBL/GenBank/DDBJ whole genome shotgun (WGS) entry which is preliminary data.</text>
</comment>
<dbReference type="PANTHER" id="PTHR11552">
    <property type="entry name" value="GLUCOSE-METHANOL-CHOLINE GMC OXIDOREDUCTASE"/>
    <property type="match status" value="1"/>
</dbReference>
<dbReference type="Gene3D" id="4.10.450.10">
    <property type="entry name" value="Glucose Oxidase, domain 2"/>
    <property type="match status" value="1"/>
</dbReference>
<evidence type="ECO:0000259" key="8">
    <source>
        <dbReference type="Pfam" id="PF05199"/>
    </source>
</evidence>
<dbReference type="Pfam" id="PF00732">
    <property type="entry name" value="GMC_oxred_N"/>
    <property type="match status" value="1"/>
</dbReference>
<dbReference type="InterPro" id="IPR000172">
    <property type="entry name" value="GMC_OxRdtase_N"/>
</dbReference>
<dbReference type="SUPFAM" id="SSF51905">
    <property type="entry name" value="FAD/NAD(P)-binding domain"/>
    <property type="match status" value="2"/>
</dbReference>
<dbReference type="EMBL" id="JARBDR010000018">
    <property type="protein sequence ID" value="KAJ8321998.1"/>
    <property type="molecule type" value="Genomic_DNA"/>
</dbReference>
<gene>
    <name evidence="9" type="ORF">KUTeg_000469</name>
</gene>
<evidence type="ECO:0000313" key="9">
    <source>
        <dbReference type="EMBL" id="KAJ8321998.1"/>
    </source>
</evidence>
<protein>
    <submittedName>
        <fullName evidence="9">Uncharacterized protein</fullName>
    </submittedName>
</protein>
<proteinExistence type="inferred from homology"/>
<dbReference type="InterPro" id="IPR007867">
    <property type="entry name" value="GMC_OxRtase_C"/>
</dbReference>
<feature type="domain" description="Glucose-methanol-choline oxidoreductase N-terminal" evidence="7">
    <location>
        <begin position="11"/>
        <end position="123"/>
    </location>
</feature>
<evidence type="ECO:0000313" key="10">
    <source>
        <dbReference type="Proteomes" id="UP001217089"/>
    </source>
</evidence>
<name>A0ABQ9FXM0_TEGGR</name>
<dbReference type="PANTHER" id="PTHR11552:SF147">
    <property type="entry name" value="CHOLINE DEHYDROGENASE, MITOCHONDRIAL"/>
    <property type="match status" value="1"/>
</dbReference>
<keyword evidence="3" id="KW-0285">Flavoprotein</keyword>
<evidence type="ECO:0000256" key="3">
    <source>
        <dbReference type="ARBA" id="ARBA00022630"/>
    </source>
</evidence>
<evidence type="ECO:0000256" key="2">
    <source>
        <dbReference type="ARBA" id="ARBA00010790"/>
    </source>
</evidence>
<keyword evidence="4" id="KW-0274">FAD</keyword>
<evidence type="ECO:0000256" key="5">
    <source>
        <dbReference type="ARBA" id="ARBA00023002"/>
    </source>
</evidence>
<dbReference type="Gene3D" id="3.50.50.60">
    <property type="entry name" value="FAD/NAD(P)-binding domain"/>
    <property type="match status" value="4"/>
</dbReference>
<comment type="similarity">
    <text evidence="2">Belongs to the GMC oxidoreductase family.</text>
</comment>
<feature type="domain" description="Glucose-methanol-choline oxidoreductase C-terminal" evidence="8">
    <location>
        <begin position="486"/>
        <end position="636"/>
    </location>
</feature>
<accession>A0ABQ9FXM0</accession>
<dbReference type="Pfam" id="PF05199">
    <property type="entry name" value="GMC_oxred_C"/>
    <property type="match status" value="1"/>
</dbReference>
<organism evidence="9 10">
    <name type="scientific">Tegillarca granosa</name>
    <name type="common">Malaysian cockle</name>
    <name type="synonym">Anadara granosa</name>
    <dbReference type="NCBI Taxonomy" id="220873"/>
    <lineage>
        <taxon>Eukaryota</taxon>
        <taxon>Metazoa</taxon>
        <taxon>Spiralia</taxon>
        <taxon>Lophotrochozoa</taxon>
        <taxon>Mollusca</taxon>
        <taxon>Bivalvia</taxon>
        <taxon>Autobranchia</taxon>
        <taxon>Pteriomorphia</taxon>
        <taxon>Arcoida</taxon>
        <taxon>Arcoidea</taxon>
        <taxon>Arcidae</taxon>
        <taxon>Tegillarca</taxon>
    </lineage>
</organism>